<feature type="transmembrane region" description="Helical" evidence="1">
    <location>
        <begin position="156"/>
        <end position="174"/>
    </location>
</feature>
<accession>A0A921MJW5</accession>
<feature type="transmembrane region" description="Helical" evidence="1">
    <location>
        <begin position="58"/>
        <end position="78"/>
    </location>
</feature>
<dbReference type="AlphaFoldDB" id="A0A921MJW5"/>
<proteinExistence type="predicted"/>
<dbReference type="EMBL" id="DYUC01000011">
    <property type="protein sequence ID" value="HJG85665.1"/>
    <property type="molecule type" value="Genomic_DNA"/>
</dbReference>
<feature type="transmembrane region" description="Helical" evidence="1">
    <location>
        <begin position="34"/>
        <end position="52"/>
    </location>
</feature>
<evidence type="ECO:0000256" key="1">
    <source>
        <dbReference type="SAM" id="Phobius"/>
    </source>
</evidence>
<feature type="transmembrane region" description="Helical" evidence="1">
    <location>
        <begin position="6"/>
        <end position="25"/>
    </location>
</feature>
<dbReference type="RefSeq" id="WP_304247293.1">
    <property type="nucleotide sequence ID" value="NZ_DYUC01000011.1"/>
</dbReference>
<dbReference type="Proteomes" id="UP000760668">
    <property type="component" value="Unassembled WGS sequence"/>
</dbReference>
<dbReference type="SUPFAM" id="SSF55874">
    <property type="entry name" value="ATPase domain of HSP90 chaperone/DNA topoisomerase II/histidine kinase"/>
    <property type="match status" value="1"/>
</dbReference>
<reference evidence="3" key="1">
    <citation type="journal article" date="2021" name="PeerJ">
        <title>Extensive microbial diversity within the chicken gut microbiome revealed by metagenomics and culture.</title>
        <authorList>
            <person name="Gilroy R."/>
            <person name="Ravi A."/>
            <person name="Getino M."/>
            <person name="Pursley I."/>
            <person name="Horton D.L."/>
            <person name="Alikhan N.F."/>
            <person name="Baker D."/>
            <person name="Gharbi K."/>
            <person name="Hall N."/>
            <person name="Watson M."/>
            <person name="Adriaenssens E.M."/>
            <person name="Foster-Nyarko E."/>
            <person name="Jarju S."/>
            <person name="Secka A."/>
            <person name="Antonio M."/>
            <person name="Oren A."/>
            <person name="Chaudhuri R.R."/>
            <person name="La Ragione R."/>
            <person name="Hildebrand F."/>
            <person name="Pallen M.J."/>
        </authorList>
    </citation>
    <scope>NUCLEOTIDE SEQUENCE</scope>
    <source>
        <strain evidence="3">CHK179-5677</strain>
    </source>
</reference>
<comment type="caution">
    <text evidence="3">The sequence shown here is derived from an EMBL/GenBank/DDBJ whole genome shotgun (WGS) entry which is preliminary data.</text>
</comment>
<evidence type="ECO:0000313" key="4">
    <source>
        <dbReference type="Proteomes" id="UP000760668"/>
    </source>
</evidence>
<keyword evidence="1" id="KW-1133">Transmembrane helix</keyword>
<dbReference type="CDD" id="cd16935">
    <property type="entry name" value="HATPase_AgrC-ComD-like"/>
    <property type="match status" value="1"/>
</dbReference>
<dbReference type="Pfam" id="PF14501">
    <property type="entry name" value="HATPase_c_5"/>
    <property type="match status" value="1"/>
</dbReference>
<organism evidence="3 4">
    <name type="scientific">Pseudoflavonifractor capillosus</name>
    <dbReference type="NCBI Taxonomy" id="106588"/>
    <lineage>
        <taxon>Bacteria</taxon>
        <taxon>Bacillati</taxon>
        <taxon>Bacillota</taxon>
        <taxon>Clostridia</taxon>
        <taxon>Eubacteriales</taxon>
        <taxon>Oscillospiraceae</taxon>
        <taxon>Pseudoflavonifractor</taxon>
    </lineage>
</organism>
<name>A0A921MJW5_9FIRM</name>
<evidence type="ECO:0000259" key="2">
    <source>
        <dbReference type="Pfam" id="PF14501"/>
    </source>
</evidence>
<protein>
    <submittedName>
        <fullName evidence="3">GHKL domain-containing protein</fullName>
    </submittedName>
</protein>
<gene>
    <name evidence="3" type="ORF">K8V01_01340</name>
</gene>
<feature type="transmembrane region" description="Helical" evidence="1">
    <location>
        <begin position="180"/>
        <end position="206"/>
    </location>
</feature>
<sequence length="428" mass="48081">MALLSNISYGVQLFAAELIFLYAFPRRRVFPPRIALALAAILAVNVFNMQFLRQMFPSPAATFAGLLLTIAVSILGMWDAFCSPFLPVLSACMTGVAVQHIAHHISGLVLLLPPLRTADDLGVELAVSALIYLLTWLTLGRWVAKKRIYEDNDKRIILAAVVIILICIGVTRLLHMDMEMSVYATIGTSIYAIICCALALVMQFYIHYSVRARSEALILKRINAEERRRYELSRGNAEQINIKYHDLKHKLLHLEGWLPREELDSMRALIDEYERTYDTGLDALDIVLNEKHLQCRERGISLTVMGDGANLRFMSTMDVYSLFGNLMDNAIEAVEALEPREKRQISLVLERRGEFVYISCINFMEKQVKLREDGLLDTSKAEEAGYHGYGLRSIRAIVEKYQGGISISPEGGMFCLSIYMTGEDGAGG</sequence>
<evidence type="ECO:0000313" key="3">
    <source>
        <dbReference type="EMBL" id="HJG85665.1"/>
    </source>
</evidence>
<reference evidence="3" key="2">
    <citation type="submission" date="2021-09" db="EMBL/GenBank/DDBJ databases">
        <authorList>
            <person name="Gilroy R."/>
        </authorList>
    </citation>
    <scope>NUCLEOTIDE SEQUENCE</scope>
    <source>
        <strain evidence="3">CHK179-5677</strain>
    </source>
</reference>
<dbReference type="Gene3D" id="3.30.565.10">
    <property type="entry name" value="Histidine kinase-like ATPase, C-terminal domain"/>
    <property type="match status" value="1"/>
</dbReference>
<feature type="domain" description="Sensor histidine kinase NatK-like C-terminal" evidence="2">
    <location>
        <begin position="314"/>
        <end position="420"/>
    </location>
</feature>
<keyword evidence="1" id="KW-0812">Transmembrane</keyword>
<keyword evidence="1" id="KW-0472">Membrane</keyword>
<dbReference type="InterPro" id="IPR032834">
    <property type="entry name" value="NatK-like_C"/>
</dbReference>
<dbReference type="InterPro" id="IPR036890">
    <property type="entry name" value="HATPase_C_sf"/>
</dbReference>
<feature type="transmembrane region" description="Helical" evidence="1">
    <location>
        <begin position="125"/>
        <end position="144"/>
    </location>
</feature>